<dbReference type="PANTHER" id="PTHR11124">
    <property type="entry name" value="VACUOLAR SORTING PROTEIN VPS29"/>
    <property type="match status" value="1"/>
</dbReference>
<gene>
    <name evidence="4" type="primary">yfcE</name>
    <name evidence="4" type="ORF">K8V39_11900</name>
</gene>
<comment type="similarity">
    <text evidence="1 2">Belongs to the metallophosphoesterase superfamily. YfcE family.</text>
</comment>
<proteinExistence type="inferred from homology"/>
<dbReference type="SUPFAM" id="SSF56300">
    <property type="entry name" value="Metallo-dependent phosphatases"/>
    <property type="match status" value="1"/>
</dbReference>
<feature type="domain" description="Calcineurin-like phosphoesterase" evidence="3">
    <location>
        <begin position="1"/>
        <end position="161"/>
    </location>
</feature>
<name>A0A9D2VZC1_9FIRM</name>
<protein>
    <recommendedName>
        <fullName evidence="2">Phosphoesterase</fullName>
        <ecNumber evidence="2">3.1.4.-</ecNumber>
    </recommendedName>
</protein>
<dbReference type="EC" id="3.1.4.-" evidence="2"/>
<evidence type="ECO:0000313" key="5">
    <source>
        <dbReference type="Proteomes" id="UP000813420"/>
    </source>
</evidence>
<dbReference type="RefSeq" id="WP_070087964.1">
    <property type="nucleotide sequence ID" value="NZ_CABMJS010000007.1"/>
</dbReference>
<dbReference type="InterPro" id="IPR000979">
    <property type="entry name" value="Phosphodiesterase_MJ0936/Vps29"/>
</dbReference>
<comment type="caution">
    <text evidence="4">The sequence shown here is derived from an EMBL/GenBank/DDBJ whole genome shotgun (WGS) entry which is preliminary data.</text>
</comment>
<dbReference type="EMBL" id="DYXE01000093">
    <property type="protein sequence ID" value="HJH50947.1"/>
    <property type="molecule type" value="Genomic_DNA"/>
</dbReference>
<reference evidence="4" key="1">
    <citation type="journal article" date="2021" name="PeerJ">
        <title>Extensive microbial diversity within the chicken gut microbiome revealed by metagenomics and culture.</title>
        <authorList>
            <person name="Gilroy R."/>
            <person name="Ravi A."/>
            <person name="Getino M."/>
            <person name="Pursley I."/>
            <person name="Horton D.L."/>
            <person name="Alikhan N.F."/>
            <person name="Baker D."/>
            <person name="Gharbi K."/>
            <person name="Hall N."/>
            <person name="Watson M."/>
            <person name="Adriaenssens E.M."/>
            <person name="Foster-Nyarko E."/>
            <person name="Jarju S."/>
            <person name="Secka A."/>
            <person name="Antonio M."/>
            <person name="Oren A."/>
            <person name="Chaudhuri R.R."/>
            <person name="La Ragione R."/>
            <person name="Hildebrand F."/>
            <person name="Pallen M.J."/>
        </authorList>
    </citation>
    <scope>NUCLEOTIDE SEQUENCE</scope>
    <source>
        <strain evidence="4">USAMLcec4-12693</strain>
    </source>
</reference>
<evidence type="ECO:0000313" key="4">
    <source>
        <dbReference type="EMBL" id="HJH50947.1"/>
    </source>
</evidence>
<evidence type="ECO:0000256" key="1">
    <source>
        <dbReference type="ARBA" id="ARBA00008950"/>
    </source>
</evidence>
<keyword evidence="4" id="KW-0378">Hydrolase</keyword>
<reference evidence="4" key="2">
    <citation type="submission" date="2021-09" db="EMBL/GenBank/DDBJ databases">
        <authorList>
            <person name="Gilroy R."/>
        </authorList>
    </citation>
    <scope>NUCLEOTIDE SEQUENCE</scope>
    <source>
        <strain evidence="4">USAMLcec4-12693</strain>
    </source>
</reference>
<dbReference type="Proteomes" id="UP000813420">
    <property type="component" value="Unassembled WGS sequence"/>
</dbReference>
<comment type="cofactor">
    <cofactor evidence="2">
        <name>a divalent metal cation</name>
        <dbReference type="ChEBI" id="CHEBI:60240"/>
    </cofactor>
</comment>
<dbReference type="AlphaFoldDB" id="A0A9D2VZC1"/>
<dbReference type="InterPro" id="IPR041802">
    <property type="entry name" value="MPP_YfcE"/>
</dbReference>
<dbReference type="NCBIfam" id="NF006988">
    <property type="entry name" value="PRK09453.1"/>
    <property type="match status" value="1"/>
</dbReference>
<dbReference type="OrthoDB" id="9800565at2"/>
<organism evidence="4 5">
    <name type="scientific">Merdimonas faecis</name>
    <dbReference type="NCBI Taxonomy" id="1653435"/>
    <lineage>
        <taxon>Bacteria</taxon>
        <taxon>Bacillati</taxon>
        <taxon>Bacillota</taxon>
        <taxon>Clostridia</taxon>
        <taxon>Lachnospirales</taxon>
        <taxon>Lachnospiraceae</taxon>
        <taxon>Merdimonas</taxon>
    </lineage>
</organism>
<dbReference type="Pfam" id="PF12850">
    <property type="entry name" value="Metallophos_2"/>
    <property type="match status" value="1"/>
</dbReference>
<dbReference type="InterPro" id="IPR024654">
    <property type="entry name" value="Calcineurin-like_PHP_lpxH"/>
</dbReference>
<dbReference type="Gene3D" id="3.60.21.10">
    <property type="match status" value="1"/>
</dbReference>
<dbReference type="GO" id="GO:0046872">
    <property type="term" value="F:metal ion binding"/>
    <property type="evidence" value="ECO:0007669"/>
    <property type="project" value="UniProtKB-KW"/>
</dbReference>
<sequence>MKLMIASDIHGSAYYCKKMVAAYQREHADRLLLLGDILYHGPRNDLPEDYDPKAVISLLNPLKQEILCVRGNCDTEVDQMVLDFPIMAEYCLLELNGQTIFATHGHHFNPQNPPMLKDGDILLNGHTHIPANQNMGTYTYMNPGSVSIPKEGSAHGYMIFDGAFTWKDLDGNVLDISSNASAAR</sequence>
<keyword evidence="2" id="KW-0479">Metal-binding</keyword>
<dbReference type="InterPro" id="IPR029052">
    <property type="entry name" value="Metallo-depent_PP-like"/>
</dbReference>
<dbReference type="GO" id="GO:0016787">
    <property type="term" value="F:hydrolase activity"/>
    <property type="evidence" value="ECO:0007669"/>
    <property type="project" value="UniProtKB-UniRule"/>
</dbReference>
<dbReference type="CDD" id="cd00841">
    <property type="entry name" value="MPP_YfcE"/>
    <property type="match status" value="1"/>
</dbReference>
<evidence type="ECO:0000256" key="2">
    <source>
        <dbReference type="RuleBase" id="RU362039"/>
    </source>
</evidence>
<accession>A0A9D2VZC1</accession>
<dbReference type="NCBIfam" id="TIGR00040">
    <property type="entry name" value="yfcE"/>
    <property type="match status" value="1"/>
</dbReference>
<evidence type="ECO:0000259" key="3">
    <source>
        <dbReference type="Pfam" id="PF12850"/>
    </source>
</evidence>